<dbReference type="Proteomes" id="UP000238762">
    <property type="component" value="Unassembled WGS sequence"/>
</dbReference>
<evidence type="ECO:0000313" key="2">
    <source>
        <dbReference type="Proteomes" id="UP000238762"/>
    </source>
</evidence>
<reference evidence="1 2" key="2">
    <citation type="submission" date="2018-03" db="EMBL/GenBank/DDBJ databases">
        <title>The ancient ancestry and fast evolution of plastids.</title>
        <authorList>
            <person name="Moore K.R."/>
            <person name="Magnabosco C."/>
            <person name="Momper L."/>
            <person name="Gold D.A."/>
            <person name="Bosak T."/>
            <person name="Fournier G.P."/>
        </authorList>
    </citation>
    <scope>NUCLEOTIDE SEQUENCE [LARGE SCALE GENOMIC DNA]</scope>
    <source>
        <strain evidence="1 2">CCAP 1448/3</strain>
    </source>
</reference>
<gene>
    <name evidence="1" type="ORF">C7B64_11555</name>
</gene>
<keyword evidence="2" id="KW-1185">Reference proteome</keyword>
<dbReference type="AlphaFoldDB" id="A0A2T1C3E3"/>
<comment type="caution">
    <text evidence="1">The sequence shown here is derived from an EMBL/GenBank/DDBJ whole genome shotgun (WGS) entry which is preliminary data.</text>
</comment>
<proteinExistence type="predicted"/>
<accession>A0A2T1C3E3</accession>
<reference evidence="1 2" key="1">
    <citation type="submission" date="2018-02" db="EMBL/GenBank/DDBJ databases">
        <authorList>
            <person name="Cohen D.B."/>
            <person name="Kent A.D."/>
        </authorList>
    </citation>
    <scope>NUCLEOTIDE SEQUENCE [LARGE SCALE GENOMIC DNA]</scope>
    <source>
        <strain evidence="1 2">CCAP 1448/3</strain>
    </source>
</reference>
<name>A0A2T1C3E3_9CYAN</name>
<dbReference type="EMBL" id="PVWJ01000049">
    <property type="protein sequence ID" value="PSB02781.1"/>
    <property type="molecule type" value="Genomic_DNA"/>
</dbReference>
<evidence type="ECO:0000313" key="1">
    <source>
        <dbReference type="EMBL" id="PSB02781.1"/>
    </source>
</evidence>
<protein>
    <submittedName>
        <fullName evidence="1">Uncharacterized protein</fullName>
    </submittedName>
</protein>
<organism evidence="1 2">
    <name type="scientific">Merismopedia glauca CCAP 1448/3</name>
    <dbReference type="NCBI Taxonomy" id="1296344"/>
    <lineage>
        <taxon>Bacteria</taxon>
        <taxon>Bacillati</taxon>
        <taxon>Cyanobacteriota</taxon>
        <taxon>Cyanophyceae</taxon>
        <taxon>Synechococcales</taxon>
        <taxon>Merismopediaceae</taxon>
        <taxon>Merismopedia</taxon>
    </lineage>
</organism>
<sequence>MDSHPQVLTVKSTRSRTTNTKTDIVVAIPRIVVVAVSRTAIPRIIDPRTAPLYLPAPVSAYPKSRQRTVVI</sequence>